<keyword evidence="2" id="KW-1185">Reference proteome</keyword>
<comment type="caution">
    <text evidence="1">The sequence shown here is derived from an EMBL/GenBank/DDBJ whole genome shotgun (WGS) entry which is preliminary data.</text>
</comment>
<dbReference type="EMBL" id="JAODUP010000034">
    <property type="protein sequence ID" value="KAK2166864.1"/>
    <property type="molecule type" value="Genomic_DNA"/>
</dbReference>
<organism evidence="1 2">
    <name type="scientific">Paralvinella palmiformis</name>
    <dbReference type="NCBI Taxonomy" id="53620"/>
    <lineage>
        <taxon>Eukaryota</taxon>
        <taxon>Metazoa</taxon>
        <taxon>Spiralia</taxon>
        <taxon>Lophotrochozoa</taxon>
        <taxon>Annelida</taxon>
        <taxon>Polychaeta</taxon>
        <taxon>Sedentaria</taxon>
        <taxon>Canalipalpata</taxon>
        <taxon>Terebellida</taxon>
        <taxon>Terebelliformia</taxon>
        <taxon>Alvinellidae</taxon>
        <taxon>Paralvinella</taxon>
    </lineage>
</organism>
<proteinExistence type="predicted"/>
<evidence type="ECO:0000313" key="1">
    <source>
        <dbReference type="EMBL" id="KAK2166864.1"/>
    </source>
</evidence>
<protein>
    <recommendedName>
        <fullName evidence="3">Protein sleepless</fullName>
    </recommendedName>
</protein>
<accession>A0AAD9K8C7</accession>
<gene>
    <name evidence="1" type="ORF">LSH36_34g04079</name>
</gene>
<dbReference type="AlphaFoldDB" id="A0AAD9K8C7"/>
<dbReference type="Proteomes" id="UP001208570">
    <property type="component" value="Unassembled WGS sequence"/>
</dbReference>
<name>A0AAD9K8C7_9ANNE</name>
<evidence type="ECO:0000313" key="2">
    <source>
        <dbReference type="Proteomes" id="UP001208570"/>
    </source>
</evidence>
<sequence>MSIRGGAWKKVTRRCGSRSESGVAWGCQWTFEENGVWREVCYCEDRDGCNGASNLHINHGLAMSSIAVISLIMYHLL</sequence>
<reference evidence="1" key="1">
    <citation type="journal article" date="2023" name="Mol. Biol. Evol.">
        <title>Third-Generation Sequencing Reveals the Adaptive Role of the Epigenome in Three Deep-Sea Polychaetes.</title>
        <authorList>
            <person name="Perez M."/>
            <person name="Aroh O."/>
            <person name="Sun Y."/>
            <person name="Lan Y."/>
            <person name="Juniper S.K."/>
            <person name="Young C.R."/>
            <person name="Angers B."/>
            <person name="Qian P.Y."/>
        </authorList>
    </citation>
    <scope>NUCLEOTIDE SEQUENCE</scope>
    <source>
        <strain evidence="1">P08H-3</strain>
    </source>
</reference>
<evidence type="ECO:0008006" key="3">
    <source>
        <dbReference type="Google" id="ProtNLM"/>
    </source>
</evidence>